<dbReference type="AlphaFoldDB" id="A0A2S2DSY4"/>
<evidence type="ECO:0000256" key="3">
    <source>
        <dbReference type="PIRSR" id="PIRSR000443-1"/>
    </source>
</evidence>
<keyword evidence="1 2" id="KW-0808">Transferase</keyword>
<evidence type="ECO:0000259" key="4">
    <source>
        <dbReference type="Pfam" id="PF00561"/>
    </source>
</evidence>
<gene>
    <name evidence="5" type="primary">metX</name>
    <name evidence="2" type="synonym">metXA</name>
    <name evidence="5" type="ORF">HME7025_00540</name>
</gene>
<comment type="caution">
    <text evidence="2">Lacks conserved residue(s) required for the propagation of feature annotation.</text>
</comment>
<feature type="active site" evidence="2 3">
    <location>
        <position position="320"/>
    </location>
</feature>
<dbReference type="InterPro" id="IPR000073">
    <property type="entry name" value="AB_hydrolase_1"/>
</dbReference>
<keyword evidence="2" id="KW-0028">Amino-acid biosynthesis</keyword>
<proteinExistence type="inferred from homology"/>
<name>A0A2S2DSY4_9BACT</name>
<feature type="binding site" evidence="2">
    <location>
        <position position="321"/>
    </location>
    <ligand>
        <name>substrate</name>
    </ligand>
</feature>
<dbReference type="GO" id="GO:0004414">
    <property type="term" value="F:homoserine O-acetyltransferase activity"/>
    <property type="evidence" value="ECO:0007669"/>
    <property type="project" value="UniProtKB-UniRule"/>
</dbReference>
<comment type="subunit">
    <text evidence="2">Homodimer.</text>
</comment>
<dbReference type="UniPathway" id="UPA00051">
    <property type="reaction ID" value="UER00074"/>
</dbReference>
<dbReference type="NCBIfam" id="TIGR01392">
    <property type="entry name" value="homoserO_Ac_trn"/>
    <property type="match status" value="1"/>
</dbReference>
<feature type="active site" evidence="2 3">
    <location>
        <position position="291"/>
    </location>
</feature>
<keyword evidence="2 5" id="KW-0012">Acyltransferase</keyword>
<dbReference type="OrthoDB" id="9800754at2"/>
<keyword evidence="2" id="KW-0486">Methionine biosynthesis</keyword>
<comment type="similarity">
    <text evidence="2">Belongs to the AB hydrolase superfamily. MetX family.</text>
</comment>
<dbReference type="Pfam" id="PF00561">
    <property type="entry name" value="Abhydrolase_1"/>
    <property type="match status" value="1"/>
</dbReference>
<accession>A0A2S2DSY4</accession>
<keyword evidence="2" id="KW-0963">Cytoplasm</keyword>
<dbReference type="HAMAP" id="MF_00296">
    <property type="entry name" value="MetX_acyltransf"/>
    <property type="match status" value="1"/>
</dbReference>
<dbReference type="PANTHER" id="PTHR32268">
    <property type="entry name" value="HOMOSERINE O-ACETYLTRANSFERASE"/>
    <property type="match status" value="1"/>
</dbReference>
<evidence type="ECO:0000256" key="2">
    <source>
        <dbReference type="HAMAP-Rule" id="MF_00296"/>
    </source>
</evidence>
<comment type="subcellular location">
    <subcellularLocation>
        <location evidence="2">Cytoplasm</location>
    </subcellularLocation>
</comment>
<dbReference type="Proteomes" id="UP000245468">
    <property type="component" value="Chromosome"/>
</dbReference>
<dbReference type="EC" id="2.3.1.31" evidence="2"/>
<dbReference type="GO" id="GO:0009092">
    <property type="term" value="P:homoserine metabolic process"/>
    <property type="evidence" value="ECO:0007669"/>
    <property type="project" value="TreeGrafter"/>
</dbReference>
<feature type="domain" description="AB hydrolase-1" evidence="4">
    <location>
        <begin position="42"/>
        <end position="324"/>
    </location>
</feature>
<sequence length="364" mass="40719">MQAEFNHFNSSSTFALEMGGELPSIQLAYETMGKLNAQKDNVVWVCHAFTGSHEVSDWWQGLVGSGKLFNPENHFIVCCNILGSHYGSTGPLSINPLTGKPFYHGFPTVTIRDVVNSFELLRKHLGIDRIKTCIGGSLGGQQALEWSIIQPDLIENLILIATNAVHSPWGIAFNESQRMSIEVDPTWKESQPRAGIEGMKAARATALISYRNYETYQITQARQENTTGESLRAISYQRYQGEKLAGRFNAYSYYILSKMMDSQDVGRNRGGVVKALKSVKSKTLVIGIKSDALFPIVEQEYLAKHIPGASFQVIDSLYGHDGFLIESGLMTKAIRLWQKLLRLEVNPMADFFKELEIRHISYAS</sequence>
<dbReference type="PANTHER" id="PTHR32268:SF11">
    <property type="entry name" value="HOMOSERINE O-ACETYLTRANSFERASE"/>
    <property type="match status" value="1"/>
</dbReference>
<feature type="binding site" evidence="2">
    <location>
        <position position="203"/>
    </location>
    <ligand>
        <name>substrate</name>
    </ligand>
</feature>
<dbReference type="EMBL" id="CP029346">
    <property type="protein sequence ID" value="AWL08412.1"/>
    <property type="molecule type" value="Genomic_DNA"/>
</dbReference>
<dbReference type="GO" id="GO:0009086">
    <property type="term" value="P:methionine biosynthetic process"/>
    <property type="evidence" value="ECO:0007669"/>
    <property type="project" value="UniProtKB-UniRule"/>
</dbReference>
<dbReference type="InterPro" id="IPR029058">
    <property type="entry name" value="AB_hydrolase_fold"/>
</dbReference>
<protein>
    <recommendedName>
        <fullName evidence="2">Homoserine O-acetyltransferase</fullName>
        <shortName evidence="2">HAT</shortName>
        <ecNumber evidence="2">2.3.1.31</ecNumber>
    </recommendedName>
    <alternativeName>
        <fullName evidence="2">Homoserine transacetylase</fullName>
        <shortName evidence="2">HTA</shortName>
    </alternativeName>
</protein>
<evidence type="ECO:0000256" key="1">
    <source>
        <dbReference type="ARBA" id="ARBA00022679"/>
    </source>
</evidence>
<dbReference type="SUPFAM" id="SSF53474">
    <property type="entry name" value="alpha/beta-Hydrolases"/>
    <property type="match status" value="1"/>
</dbReference>
<comment type="catalytic activity">
    <reaction evidence="2">
        <text>L-homoserine + acetyl-CoA = O-acetyl-L-homoserine + CoA</text>
        <dbReference type="Rhea" id="RHEA:13701"/>
        <dbReference type="ChEBI" id="CHEBI:57287"/>
        <dbReference type="ChEBI" id="CHEBI:57288"/>
        <dbReference type="ChEBI" id="CHEBI:57476"/>
        <dbReference type="ChEBI" id="CHEBI:57716"/>
        <dbReference type="EC" id="2.3.1.31"/>
    </reaction>
</comment>
<comment type="pathway">
    <text evidence="2">Amino-acid biosynthesis; L-methionine biosynthesis via de novo pathway; O-acetyl-L-homoserine from L-homoserine: step 1/1.</text>
</comment>
<reference evidence="6" key="1">
    <citation type="submission" date="2018-05" db="EMBL/GenBank/DDBJ databases">
        <title>Pseudarcicella sp. HME7025 Genome sequencing and assembly.</title>
        <authorList>
            <person name="Kim H."/>
            <person name="Kang H."/>
            <person name="Joh K."/>
        </authorList>
    </citation>
    <scope>NUCLEOTIDE SEQUENCE [LARGE SCALE GENOMIC DNA]</scope>
    <source>
        <strain evidence="6">HME7025</strain>
    </source>
</reference>
<evidence type="ECO:0000313" key="6">
    <source>
        <dbReference type="Proteomes" id="UP000245468"/>
    </source>
</evidence>
<comment type="function">
    <text evidence="2">Transfers an acetyl group from acetyl-CoA to L-homoserine, forming acetyl-L-homoserine.</text>
</comment>
<dbReference type="Gene3D" id="3.40.50.1820">
    <property type="entry name" value="alpha/beta hydrolase"/>
    <property type="match status" value="1"/>
</dbReference>
<dbReference type="InterPro" id="IPR008220">
    <property type="entry name" value="HAT_MetX-like"/>
</dbReference>
<dbReference type="PIRSF" id="PIRSF000443">
    <property type="entry name" value="Homoser_Ac_trans"/>
    <property type="match status" value="1"/>
</dbReference>
<organism evidence="5 6">
    <name type="scientific">Aquirufa nivalisilvae</name>
    <dbReference type="NCBI Taxonomy" id="2516557"/>
    <lineage>
        <taxon>Bacteria</taxon>
        <taxon>Pseudomonadati</taxon>
        <taxon>Bacteroidota</taxon>
        <taxon>Cytophagia</taxon>
        <taxon>Cytophagales</taxon>
        <taxon>Flectobacillaceae</taxon>
        <taxon>Aquirufa</taxon>
    </lineage>
</organism>
<feature type="active site" description="Nucleophile" evidence="2 3">
    <location>
        <position position="137"/>
    </location>
</feature>
<dbReference type="KEGG" id="psez:HME7025_00540"/>
<evidence type="ECO:0000313" key="5">
    <source>
        <dbReference type="EMBL" id="AWL08412.1"/>
    </source>
</evidence>
<dbReference type="GO" id="GO:0005737">
    <property type="term" value="C:cytoplasm"/>
    <property type="evidence" value="ECO:0007669"/>
    <property type="project" value="UniProtKB-SubCell"/>
</dbReference>
<keyword evidence="6" id="KW-1185">Reference proteome</keyword>
<dbReference type="RefSeq" id="WP_109322166.1">
    <property type="nucleotide sequence ID" value="NZ_CP029346.1"/>
</dbReference>